<evidence type="ECO:0000313" key="1">
    <source>
        <dbReference type="EMBL" id="SVD94632.1"/>
    </source>
</evidence>
<organism evidence="1">
    <name type="scientific">marine metagenome</name>
    <dbReference type="NCBI Taxonomy" id="408172"/>
    <lineage>
        <taxon>unclassified sequences</taxon>
        <taxon>metagenomes</taxon>
        <taxon>ecological metagenomes</taxon>
    </lineage>
</organism>
<dbReference type="SUPFAM" id="SSF69118">
    <property type="entry name" value="AhpD-like"/>
    <property type="match status" value="1"/>
</dbReference>
<dbReference type="EMBL" id="UINC01183737">
    <property type="protein sequence ID" value="SVD94632.1"/>
    <property type="molecule type" value="Genomic_DNA"/>
</dbReference>
<feature type="non-terminal residue" evidence="1">
    <location>
        <position position="1"/>
    </location>
</feature>
<sequence>VPAVQQGMTEEMVASLADFESADITGREKLAVQFAQRMATDHHSMDDDFFELLRAEFTDPEIFELGMITGQFIGYGRLISILDLENPNQPEASRHEHDLVK</sequence>
<dbReference type="AlphaFoldDB" id="A0A382ZGN3"/>
<gene>
    <name evidence="1" type="ORF">METZ01_LOCUS447486</name>
</gene>
<evidence type="ECO:0008006" key="2">
    <source>
        <dbReference type="Google" id="ProtNLM"/>
    </source>
</evidence>
<feature type="non-terminal residue" evidence="1">
    <location>
        <position position="101"/>
    </location>
</feature>
<dbReference type="Gene3D" id="1.20.1290.10">
    <property type="entry name" value="AhpD-like"/>
    <property type="match status" value="1"/>
</dbReference>
<accession>A0A382ZGN3</accession>
<name>A0A382ZGN3_9ZZZZ</name>
<reference evidence="1" key="1">
    <citation type="submission" date="2018-05" db="EMBL/GenBank/DDBJ databases">
        <authorList>
            <person name="Lanie J.A."/>
            <person name="Ng W.-L."/>
            <person name="Kazmierczak K.M."/>
            <person name="Andrzejewski T.M."/>
            <person name="Davidsen T.M."/>
            <person name="Wayne K.J."/>
            <person name="Tettelin H."/>
            <person name="Glass J.I."/>
            <person name="Rusch D."/>
            <person name="Podicherti R."/>
            <person name="Tsui H.-C.T."/>
            <person name="Winkler M.E."/>
        </authorList>
    </citation>
    <scope>NUCLEOTIDE SEQUENCE</scope>
</reference>
<dbReference type="InterPro" id="IPR029032">
    <property type="entry name" value="AhpD-like"/>
</dbReference>
<protein>
    <recommendedName>
        <fullName evidence="2">Carboxymuconolactone decarboxylase-like domain-containing protein</fullName>
    </recommendedName>
</protein>
<proteinExistence type="predicted"/>